<sequence>MSSITYLAVLSLLALSAASTVTSPAAISATIMAPPPRRAPRGPAIAAQFLSAINAARVYAGVPPPSWNATVAQRAKLHVSWLRNSARCELNQTSRTRSARRLIWFRGYDRPSPADVVALRVSERPWYDRGANACVAGKVCGSSQIVVMPTLRQLGCALVACPSRGAVAACVFRGGK</sequence>
<dbReference type="AlphaFoldDB" id="A0ABC9E0X9"/>
<evidence type="ECO:0000313" key="3">
    <source>
        <dbReference type="EMBL" id="CAL5048905.1"/>
    </source>
</evidence>
<reference evidence="3 4" key="2">
    <citation type="submission" date="2024-10" db="EMBL/GenBank/DDBJ databases">
        <authorList>
            <person name="Ryan C."/>
        </authorList>
    </citation>
    <scope>NUCLEOTIDE SEQUENCE [LARGE SCALE GENOMIC DNA]</scope>
</reference>
<dbReference type="Gene3D" id="3.40.33.10">
    <property type="entry name" value="CAP"/>
    <property type="match status" value="1"/>
</dbReference>
<dbReference type="InterPro" id="IPR014044">
    <property type="entry name" value="CAP_dom"/>
</dbReference>
<dbReference type="EMBL" id="OZ075145">
    <property type="protein sequence ID" value="CAL5048905.1"/>
    <property type="molecule type" value="Genomic_DNA"/>
</dbReference>
<dbReference type="InterPro" id="IPR035940">
    <property type="entry name" value="CAP_sf"/>
</dbReference>
<protein>
    <recommendedName>
        <fullName evidence="2">SCP domain-containing protein</fullName>
    </recommendedName>
</protein>
<keyword evidence="4" id="KW-1185">Reference proteome</keyword>
<organism evidence="3 4">
    <name type="scientific">Urochloa decumbens</name>
    <dbReference type="NCBI Taxonomy" id="240449"/>
    <lineage>
        <taxon>Eukaryota</taxon>
        <taxon>Viridiplantae</taxon>
        <taxon>Streptophyta</taxon>
        <taxon>Embryophyta</taxon>
        <taxon>Tracheophyta</taxon>
        <taxon>Spermatophyta</taxon>
        <taxon>Magnoliopsida</taxon>
        <taxon>Liliopsida</taxon>
        <taxon>Poales</taxon>
        <taxon>Poaceae</taxon>
        <taxon>PACMAD clade</taxon>
        <taxon>Panicoideae</taxon>
        <taxon>Panicodae</taxon>
        <taxon>Paniceae</taxon>
        <taxon>Melinidinae</taxon>
        <taxon>Urochloa</taxon>
    </lineage>
</organism>
<dbReference type="Pfam" id="PF00188">
    <property type="entry name" value="CAP"/>
    <property type="match status" value="1"/>
</dbReference>
<reference evidence="4" key="1">
    <citation type="submission" date="2024-06" db="EMBL/GenBank/DDBJ databases">
        <authorList>
            <person name="Ryan C."/>
        </authorList>
    </citation>
    <scope>NUCLEOTIDE SEQUENCE [LARGE SCALE GENOMIC DNA]</scope>
</reference>
<dbReference type="SMART" id="SM00198">
    <property type="entry name" value="SCP"/>
    <property type="match status" value="1"/>
</dbReference>
<feature type="signal peptide" evidence="1">
    <location>
        <begin position="1"/>
        <end position="18"/>
    </location>
</feature>
<name>A0ABC9E0X9_9POAL</name>
<proteinExistence type="predicted"/>
<feature type="domain" description="SCP" evidence="2">
    <location>
        <begin position="44"/>
        <end position="174"/>
    </location>
</feature>
<feature type="chain" id="PRO_5044757677" description="SCP domain-containing protein" evidence="1">
    <location>
        <begin position="19"/>
        <end position="176"/>
    </location>
</feature>
<evidence type="ECO:0000259" key="2">
    <source>
        <dbReference type="SMART" id="SM00198"/>
    </source>
</evidence>
<evidence type="ECO:0000256" key="1">
    <source>
        <dbReference type="SAM" id="SignalP"/>
    </source>
</evidence>
<dbReference type="Proteomes" id="UP001497457">
    <property type="component" value="Chromosome 35b"/>
</dbReference>
<dbReference type="SUPFAM" id="SSF55797">
    <property type="entry name" value="PR-1-like"/>
    <property type="match status" value="1"/>
</dbReference>
<evidence type="ECO:0000313" key="4">
    <source>
        <dbReference type="Proteomes" id="UP001497457"/>
    </source>
</evidence>
<keyword evidence="1" id="KW-0732">Signal</keyword>
<accession>A0ABC9E0X9</accession>
<gene>
    <name evidence="3" type="ORF">URODEC1_LOCUS90707</name>
</gene>